<dbReference type="EC" id="3.4.21.89" evidence="6"/>
<evidence type="ECO:0000256" key="3">
    <source>
        <dbReference type="ARBA" id="ARBA00022989"/>
    </source>
</evidence>
<evidence type="ECO:0000313" key="6">
    <source>
        <dbReference type="EMBL" id="HFK20690.1"/>
    </source>
</evidence>
<dbReference type="GO" id="GO:0009003">
    <property type="term" value="F:signal peptidase activity"/>
    <property type="evidence" value="ECO:0007669"/>
    <property type="project" value="UniProtKB-EC"/>
</dbReference>
<dbReference type="AlphaFoldDB" id="A0A7C3IXJ2"/>
<feature type="transmembrane region" description="Helical" evidence="5">
    <location>
        <begin position="132"/>
        <end position="151"/>
    </location>
</feature>
<comment type="caution">
    <text evidence="6">The sequence shown here is derived from an EMBL/GenBank/DDBJ whole genome shotgun (WGS) entry which is preliminary data.</text>
</comment>
<gene>
    <name evidence="6" type="ORF">ENS19_05335</name>
</gene>
<proteinExistence type="predicted"/>
<dbReference type="NCBIfam" id="TIGR02228">
    <property type="entry name" value="sigpep_I_arch"/>
    <property type="match status" value="1"/>
</dbReference>
<evidence type="ECO:0000256" key="2">
    <source>
        <dbReference type="ARBA" id="ARBA00022692"/>
    </source>
</evidence>
<dbReference type="GO" id="GO:0004252">
    <property type="term" value="F:serine-type endopeptidase activity"/>
    <property type="evidence" value="ECO:0007669"/>
    <property type="project" value="InterPro"/>
</dbReference>
<feature type="transmembrane region" description="Helical" evidence="5">
    <location>
        <begin position="98"/>
        <end position="120"/>
    </location>
</feature>
<feature type="transmembrane region" description="Helical" evidence="5">
    <location>
        <begin position="70"/>
        <end position="92"/>
    </location>
</feature>
<feature type="transmembrane region" description="Helical" evidence="5">
    <location>
        <begin position="403"/>
        <end position="421"/>
    </location>
</feature>
<dbReference type="CDD" id="cd06530">
    <property type="entry name" value="S26_SPase_I"/>
    <property type="match status" value="1"/>
</dbReference>
<keyword evidence="6" id="KW-0378">Hydrolase</keyword>
<dbReference type="PANTHER" id="PTHR10806">
    <property type="entry name" value="SIGNAL PEPTIDASE COMPLEX CATALYTIC SUBUNIT SEC11"/>
    <property type="match status" value="1"/>
</dbReference>
<dbReference type="InterPro" id="IPR036286">
    <property type="entry name" value="LexA/Signal_pep-like_sf"/>
</dbReference>
<dbReference type="PANTHER" id="PTHR10806:SF6">
    <property type="entry name" value="SIGNAL PEPTIDASE COMPLEX CATALYTIC SUBUNIT SEC11"/>
    <property type="match status" value="1"/>
</dbReference>
<evidence type="ECO:0000256" key="5">
    <source>
        <dbReference type="SAM" id="Phobius"/>
    </source>
</evidence>
<name>A0A7C3IXJ2_9CREN</name>
<organism evidence="6">
    <name type="scientific">Candidatus Methanomethylicus mesodigestus</name>
    <dbReference type="NCBI Taxonomy" id="1867258"/>
    <lineage>
        <taxon>Archaea</taxon>
        <taxon>Thermoproteota</taxon>
        <taxon>Methanosuratincolia</taxon>
        <taxon>Candidatus Methanomethylicales</taxon>
        <taxon>Candidatus Methanomethylicaceae</taxon>
        <taxon>Candidatus Methanomethylicus</taxon>
    </lineage>
</organism>
<feature type="transmembrane region" description="Helical" evidence="5">
    <location>
        <begin position="163"/>
        <end position="187"/>
    </location>
</feature>
<dbReference type="InterPro" id="IPR001733">
    <property type="entry name" value="Peptidase_S26B"/>
</dbReference>
<feature type="transmembrane region" description="Helical" evidence="5">
    <location>
        <begin position="261"/>
        <end position="280"/>
    </location>
</feature>
<evidence type="ECO:0000256" key="1">
    <source>
        <dbReference type="ARBA" id="ARBA00004370"/>
    </source>
</evidence>
<protein>
    <submittedName>
        <fullName evidence="6">Signal peptidase I</fullName>
        <ecNumber evidence="6">3.4.21.89</ecNumber>
    </submittedName>
</protein>
<dbReference type="EMBL" id="DSTX01000009">
    <property type="protein sequence ID" value="HFK20690.1"/>
    <property type="molecule type" value="Genomic_DNA"/>
</dbReference>
<accession>A0A7C3IXJ2</accession>
<feature type="transmembrane region" description="Helical" evidence="5">
    <location>
        <begin position="29"/>
        <end position="49"/>
    </location>
</feature>
<dbReference type="GO" id="GO:0006465">
    <property type="term" value="P:signal peptide processing"/>
    <property type="evidence" value="ECO:0007669"/>
    <property type="project" value="InterPro"/>
</dbReference>
<dbReference type="InterPro" id="IPR019533">
    <property type="entry name" value="Peptidase_S26"/>
</dbReference>
<dbReference type="SUPFAM" id="SSF51306">
    <property type="entry name" value="LexA/Signal peptidase"/>
    <property type="match status" value="1"/>
</dbReference>
<reference evidence="6" key="1">
    <citation type="journal article" date="2020" name="mSystems">
        <title>Genome- and Community-Level Interaction Insights into Carbon Utilization and Element Cycling Functions of Hydrothermarchaeota in Hydrothermal Sediment.</title>
        <authorList>
            <person name="Zhou Z."/>
            <person name="Liu Y."/>
            <person name="Xu W."/>
            <person name="Pan J."/>
            <person name="Luo Z.H."/>
            <person name="Li M."/>
        </authorList>
    </citation>
    <scope>NUCLEOTIDE SEQUENCE [LARGE SCALE GENOMIC DNA]</scope>
    <source>
        <strain evidence="6">SpSt-468</strain>
    </source>
</reference>
<evidence type="ECO:0000256" key="4">
    <source>
        <dbReference type="ARBA" id="ARBA00023136"/>
    </source>
</evidence>
<sequence>MDGKIVGTAAVAALTYLAVYFVVPRIAVGPAFYFLTILSWVILIIVLFIMGKRGGLSLLRMNFSRDVIMLGVSVAIFQIVVLFGSGVIMGFGRNPYSLTPYGITINILTFSSAIIALEFARATIISGCSKRGMLWKIAIIAFLFTIFYLPPSSFIYLSGGLEVIKFIGSAFIPTLAVNLFATFLVALGGPSSSILYLTVIEAFQWISPILPNPTWTVKALIETLVPSFGFLIVSQFESRYKLIRTGILRRGDLMRHRLKRGGGFGAWVAVAIALLMILWVPTGLFGFQPTVVAGESMTPFMKMGDVAITVSTNVENLKGGDVIVYMRQGSQQLIIHRVVEISKAVSGYTVVTKGDANNAADPPIIVSGAVSKVVYLIPQVGWASIYLKAWVSEAGAALTANTLLIYSALVLLFGAFSIVCYKHYMGTRRRFSV</sequence>
<keyword evidence="3 5" id="KW-1133">Transmembrane helix</keyword>
<comment type="subcellular location">
    <subcellularLocation>
        <location evidence="1">Membrane</location>
    </subcellularLocation>
</comment>
<feature type="transmembrane region" description="Helical" evidence="5">
    <location>
        <begin position="5"/>
        <end position="23"/>
    </location>
</feature>
<keyword evidence="4 5" id="KW-0472">Membrane</keyword>
<dbReference type="GO" id="GO:0016020">
    <property type="term" value="C:membrane"/>
    <property type="evidence" value="ECO:0007669"/>
    <property type="project" value="UniProtKB-SubCell"/>
</dbReference>
<keyword evidence="2 5" id="KW-0812">Transmembrane</keyword>